<dbReference type="OrthoDB" id="9783686at2"/>
<name>A0A6L5K0X8_RHOTE</name>
<proteinExistence type="predicted"/>
<dbReference type="AlphaFoldDB" id="A0A6L5K0X8"/>
<feature type="domain" description="Lytic transglycosylase MltA" evidence="6">
    <location>
        <begin position="199"/>
        <end position="357"/>
    </location>
</feature>
<dbReference type="InterPro" id="IPR005300">
    <property type="entry name" value="MltA_B"/>
</dbReference>
<dbReference type="Pfam" id="PF03562">
    <property type="entry name" value="MltA"/>
    <property type="match status" value="1"/>
</dbReference>
<dbReference type="EC" id="4.2.2.n1" evidence="2"/>
<gene>
    <name evidence="7" type="ORF">GHK24_10220</name>
</gene>
<dbReference type="Pfam" id="PF06725">
    <property type="entry name" value="3D"/>
    <property type="match status" value="1"/>
</dbReference>
<dbReference type="SMART" id="SM00925">
    <property type="entry name" value="MltA"/>
    <property type="match status" value="1"/>
</dbReference>
<dbReference type="InterPro" id="IPR026044">
    <property type="entry name" value="MltA"/>
</dbReference>
<dbReference type="Gene3D" id="2.40.40.10">
    <property type="entry name" value="RlpA-like domain"/>
    <property type="match status" value="1"/>
</dbReference>
<dbReference type="GO" id="GO:0008933">
    <property type="term" value="F:peptidoglycan lytic transglycosylase activity"/>
    <property type="evidence" value="ECO:0007669"/>
    <property type="project" value="TreeGrafter"/>
</dbReference>
<organism evidence="7 8">
    <name type="scientific">Rhodocyclus tenuis</name>
    <name type="common">Rhodospirillum tenue</name>
    <dbReference type="NCBI Taxonomy" id="1066"/>
    <lineage>
        <taxon>Bacteria</taxon>
        <taxon>Pseudomonadati</taxon>
        <taxon>Pseudomonadota</taxon>
        <taxon>Betaproteobacteria</taxon>
        <taxon>Rhodocyclales</taxon>
        <taxon>Rhodocyclaceae</taxon>
        <taxon>Rhodocyclus</taxon>
    </lineage>
</organism>
<dbReference type="GO" id="GO:0004553">
    <property type="term" value="F:hydrolase activity, hydrolyzing O-glycosyl compounds"/>
    <property type="evidence" value="ECO:0007669"/>
    <property type="project" value="InterPro"/>
</dbReference>
<evidence type="ECO:0000256" key="5">
    <source>
        <dbReference type="ARBA" id="ARBA00030918"/>
    </source>
</evidence>
<dbReference type="Gene3D" id="2.40.240.50">
    <property type="entry name" value="Barwin-like endoglucanases"/>
    <property type="match status" value="1"/>
</dbReference>
<comment type="caution">
    <text evidence="7">The sequence shown here is derived from an EMBL/GenBank/DDBJ whole genome shotgun (WGS) entry which is preliminary data.</text>
</comment>
<accession>A0A6L5K0X8</accession>
<evidence type="ECO:0000313" key="8">
    <source>
        <dbReference type="Proteomes" id="UP000480275"/>
    </source>
</evidence>
<dbReference type="CDD" id="cd14485">
    <property type="entry name" value="mltA_like_LT_A"/>
    <property type="match status" value="1"/>
</dbReference>
<keyword evidence="4" id="KW-0961">Cell wall biogenesis/degradation</keyword>
<comment type="catalytic activity">
    <reaction evidence="1">
        <text>Exolytic cleavage of the (1-&gt;4)-beta-glycosidic linkage between N-acetylmuramic acid (MurNAc) and N-acetylglucosamine (GlcNAc) residues in peptidoglycan, from either the reducing or the non-reducing ends of the peptidoglycan chains, with concomitant formation of a 1,6-anhydrobond in the MurNAc residue.</text>
        <dbReference type="EC" id="4.2.2.n1"/>
    </reaction>
</comment>
<dbReference type="CDD" id="cd14668">
    <property type="entry name" value="mlta_B"/>
    <property type="match status" value="1"/>
</dbReference>
<dbReference type="Proteomes" id="UP000480275">
    <property type="component" value="Unassembled WGS sequence"/>
</dbReference>
<dbReference type="EMBL" id="WIXJ01000007">
    <property type="protein sequence ID" value="MQY52148.1"/>
    <property type="molecule type" value="Genomic_DNA"/>
</dbReference>
<dbReference type="PANTHER" id="PTHR30124:SF0">
    <property type="entry name" value="MEMBRANE-BOUND LYTIC MUREIN TRANSGLYCOSYLASE A"/>
    <property type="match status" value="1"/>
</dbReference>
<dbReference type="SUPFAM" id="SSF50685">
    <property type="entry name" value="Barwin-like endoglucanases"/>
    <property type="match status" value="1"/>
</dbReference>
<reference evidence="7 8" key="1">
    <citation type="submission" date="2019-10" db="EMBL/GenBank/DDBJ databases">
        <title>Whole-genome sequence of the purple nonsulfur photosynthetic bacterium Rhodocyclus tenuis.</title>
        <authorList>
            <person name="Kyndt J.A."/>
            <person name="Meyer T.E."/>
        </authorList>
    </citation>
    <scope>NUCLEOTIDE SEQUENCE [LARGE SCALE GENOMIC DNA]</scope>
    <source>
        <strain evidence="7 8">DSM 110</strain>
    </source>
</reference>
<evidence type="ECO:0000256" key="4">
    <source>
        <dbReference type="ARBA" id="ARBA00023316"/>
    </source>
</evidence>
<dbReference type="InterPro" id="IPR010611">
    <property type="entry name" value="3D_dom"/>
</dbReference>
<dbReference type="GO" id="GO:0009253">
    <property type="term" value="P:peptidoglycan catabolic process"/>
    <property type="evidence" value="ECO:0007669"/>
    <property type="project" value="TreeGrafter"/>
</dbReference>
<dbReference type="InterPro" id="IPR036908">
    <property type="entry name" value="RlpA-like_sf"/>
</dbReference>
<evidence type="ECO:0000256" key="1">
    <source>
        <dbReference type="ARBA" id="ARBA00001420"/>
    </source>
</evidence>
<dbReference type="GO" id="GO:0009254">
    <property type="term" value="P:peptidoglycan turnover"/>
    <property type="evidence" value="ECO:0007669"/>
    <property type="project" value="InterPro"/>
</dbReference>
<dbReference type="GO" id="GO:0071555">
    <property type="term" value="P:cell wall organization"/>
    <property type="evidence" value="ECO:0007669"/>
    <property type="project" value="UniProtKB-KW"/>
</dbReference>
<dbReference type="GO" id="GO:0019867">
    <property type="term" value="C:outer membrane"/>
    <property type="evidence" value="ECO:0007669"/>
    <property type="project" value="InterPro"/>
</dbReference>
<evidence type="ECO:0000256" key="3">
    <source>
        <dbReference type="ARBA" id="ARBA00023239"/>
    </source>
</evidence>
<keyword evidence="3" id="KW-0456">Lyase</keyword>
<evidence type="ECO:0000313" key="7">
    <source>
        <dbReference type="EMBL" id="MQY52148.1"/>
    </source>
</evidence>
<protein>
    <recommendedName>
        <fullName evidence="2">peptidoglycan lytic exotransglycosylase</fullName>
        <ecNumber evidence="2">4.2.2.n1</ecNumber>
    </recommendedName>
    <alternativeName>
        <fullName evidence="5">Murein hydrolase A</fullName>
    </alternativeName>
</protein>
<evidence type="ECO:0000256" key="2">
    <source>
        <dbReference type="ARBA" id="ARBA00012587"/>
    </source>
</evidence>
<evidence type="ECO:0000259" key="6">
    <source>
        <dbReference type="SMART" id="SM00925"/>
    </source>
</evidence>
<sequence>MVNFQTPTPRRRACDAAPAVCSAGVHGASRLSAAQAVLAATLLLGACVGPQPTLPSSSSAPGGVATSAMRLGGESPAACTAAAACPVCPVCTAAPAAPTAPSPAAKPLQLARWADLPGWKDDDVSAAWPGFLASCRALAAKGAAAQWPLWRPACDEAQALTRHDAASLRRFFESRFEPYLLTNPDGGTNALITGYYEPLLTGGRTRGKKKIRFPVLAPPDDLITVDLGDVVPEVKNLRLRGRLVGKRLVPYYSRAEITAREEEYADRVLVWVDDPVELFFLQIQGSGRVRLPDGTLMRVGYADQNGYPYQSIGRLLVERGELKLEQASMQGIQAWARAHPDKVTELLNNNPSYVFFRELPRSSNADEGPPGALGVPLTPGRSIAIDPRFTALGAPVFVATTQPNSSAPMNRLVMAQDTGGAIRGPARADFFWGFGAEAGTLAGRMKQSGRLWVLLPPGIAPK</sequence>
<dbReference type="PANTHER" id="PTHR30124">
    <property type="entry name" value="MEMBRANE-BOUND LYTIC MUREIN TRANSGLYCOSYLASE A"/>
    <property type="match status" value="1"/>
</dbReference>
<dbReference type="PIRSF" id="PIRSF019422">
    <property type="entry name" value="MltA"/>
    <property type="match status" value="1"/>
</dbReference>